<dbReference type="Gene3D" id="3.60.40.10">
    <property type="entry name" value="PPM-type phosphatase domain"/>
    <property type="match status" value="1"/>
</dbReference>
<accession>A0A9W8GWT6</accession>
<dbReference type="EC" id="3.1.3.16" evidence="1"/>
<reference evidence="5" key="1">
    <citation type="submission" date="2022-07" db="EMBL/GenBank/DDBJ databases">
        <title>Phylogenomic reconstructions and comparative analyses of Kickxellomycotina fungi.</title>
        <authorList>
            <person name="Reynolds N.K."/>
            <person name="Stajich J.E."/>
            <person name="Barry K."/>
            <person name="Grigoriev I.V."/>
            <person name="Crous P."/>
            <person name="Smith M.E."/>
        </authorList>
    </citation>
    <scope>NUCLEOTIDE SEQUENCE</scope>
    <source>
        <strain evidence="5">BCRC 34297</strain>
    </source>
</reference>
<comment type="cofactor">
    <cofactor evidence="1">
        <name>Mg(2+)</name>
        <dbReference type="ChEBI" id="CHEBI:18420"/>
    </cofactor>
</comment>
<feature type="domain" description="W2" evidence="3">
    <location>
        <begin position="1"/>
        <end position="133"/>
    </location>
</feature>
<dbReference type="EMBL" id="JANBUH010000603">
    <property type="protein sequence ID" value="KAJ2750237.1"/>
    <property type="molecule type" value="Genomic_DNA"/>
</dbReference>
<evidence type="ECO:0000259" key="3">
    <source>
        <dbReference type="PROSITE" id="PS51363"/>
    </source>
</evidence>
<feature type="domain" description="PPM-type phosphatase" evidence="4">
    <location>
        <begin position="197"/>
        <end position="513"/>
    </location>
</feature>
<dbReference type="Gene3D" id="1.25.40.180">
    <property type="match status" value="1"/>
</dbReference>
<evidence type="ECO:0000256" key="2">
    <source>
        <dbReference type="SAM" id="MobiDB-lite"/>
    </source>
</evidence>
<dbReference type="GO" id="GO:0004722">
    <property type="term" value="F:protein serine/threonine phosphatase activity"/>
    <property type="evidence" value="ECO:0007669"/>
    <property type="project" value="UniProtKB-EC"/>
</dbReference>
<keyword evidence="1" id="KW-0479">Metal-binding</keyword>
<dbReference type="AlphaFoldDB" id="A0A9W8GWT6"/>
<evidence type="ECO:0000259" key="4">
    <source>
        <dbReference type="PROSITE" id="PS51746"/>
    </source>
</evidence>
<keyword evidence="1" id="KW-0460">Magnesium</keyword>
<dbReference type="PROSITE" id="PS51746">
    <property type="entry name" value="PPM_2"/>
    <property type="match status" value="1"/>
</dbReference>
<comment type="cofactor">
    <cofactor evidence="1">
        <name>Mn(2+)</name>
        <dbReference type="ChEBI" id="CHEBI:29035"/>
    </cofactor>
</comment>
<proteinExistence type="inferred from homology"/>
<keyword evidence="1" id="KW-0904">Protein phosphatase</keyword>
<dbReference type="Proteomes" id="UP001140011">
    <property type="component" value="Unassembled WGS sequence"/>
</dbReference>
<dbReference type="InterPro" id="IPR016024">
    <property type="entry name" value="ARM-type_fold"/>
</dbReference>
<dbReference type="PROSITE" id="PS51363">
    <property type="entry name" value="W2"/>
    <property type="match status" value="1"/>
</dbReference>
<dbReference type="SUPFAM" id="SSF48371">
    <property type="entry name" value="ARM repeat"/>
    <property type="match status" value="1"/>
</dbReference>
<dbReference type="InterPro" id="IPR001932">
    <property type="entry name" value="PPM-type_phosphatase-like_dom"/>
</dbReference>
<dbReference type="SMART" id="SM00332">
    <property type="entry name" value="PP2Cc"/>
    <property type="match status" value="1"/>
</dbReference>
<protein>
    <recommendedName>
        <fullName evidence="1">Protein phosphatase</fullName>
        <ecNumber evidence="1">3.1.3.16</ecNumber>
    </recommendedName>
</protein>
<evidence type="ECO:0000256" key="1">
    <source>
        <dbReference type="RuleBase" id="RU366020"/>
    </source>
</evidence>
<dbReference type="SUPFAM" id="SSF81606">
    <property type="entry name" value="PP2C-like"/>
    <property type="match status" value="1"/>
</dbReference>
<comment type="catalytic activity">
    <reaction evidence="1">
        <text>O-phospho-L-threonyl-[protein] + H2O = L-threonyl-[protein] + phosphate</text>
        <dbReference type="Rhea" id="RHEA:47004"/>
        <dbReference type="Rhea" id="RHEA-COMP:11060"/>
        <dbReference type="Rhea" id="RHEA-COMP:11605"/>
        <dbReference type="ChEBI" id="CHEBI:15377"/>
        <dbReference type="ChEBI" id="CHEBI:30013"/>
        <dbReference type="ChEBI" id="CHEBI:43474"/>
        <dbReference type="ChEBI" id="CHEBI:61977"/>
        <dbReference type="EC" id="3.1.3.16"/>
    </reaction>
</comment>
<comment type="similarity">
    <text evidence="1">Belongs to the PP2C family.</text>
</comment>
<dbReference type="InterPro" id="IPR003307">
    <property type="entry name" value="W2_domain"/>
</dbReference>
<dbReference type="InterPro" id="IPR036457">
    <property type="entry name" value="PPM-type-like_dom_sf"/>
</dbReference>
<dbReference type="PANTHER" id="PTHR12320:SF1">
    <property type="entry name" value="PROTEIN PHOSPHATASE PTC7 HOMOLOG"/>
    <property type="match status" value="1"/>
</dbReference>
<keyword evidence="6" id="KW-1185">Reference proteome</keyword>
<organism evidence="5 6">
    <name type="scientific">Coemansia pectinata</name>
    <dbReference type="NCBI Taxonomy" id="1052879"/>
    <lineage>
        <taxon>Eukaryota</taxon>
        <taxon>Fungi</taxon>
        <taxon>Fungi incertae sedis</taxon>
        <taxon>Zoopagomycota</taxon>
        <taxon>Kickxellomycotina</taxon>
        <taxon>Kickxellomycetes</taxon>
        <taxon>Kickxellales</taxon>
        <taxon>Kickxellaceae</taxon>
        <taxon>Coemansia</taxon>
    </lineage>
</organism>
<evidence type="ECO:0000313" key="6">
    <source>
        <dbReference type="Proteomes" id="UP001140011"/>
    </source>
</evidence>
<name>A0A9W8GWT6_9FUNG</name>
<gene>
    <name evidence="5" type="ORF">GGI19_005225</name>
</gene>
<comment type="caution">
    <text evidence="5">The sequence shown here is derived from an EMBL/GenBank/DDBJ whole genome shotgun (WGS) entry which is preliminary data.</text>
</comment>
<feature type="compositionally biased region" description="Basic and acidic residues" evidence="2">
    <location>
        <begin position="348"/>
        <end position="359"/>
    </location>
</feature>
<comment type="catalytic activity">
    <reaction evidence="1">
        <text>O-phospho-L-seryl-[protein] + H2O = L-seryl-[protein] + phosphate</text>
        <dbReference type="Rhea" id="RHEA:20629"/>
        <dbReference type="Rhea" id="RHEA-COMP:9863"/>
        <dbReference type="Rhea" id="RHEA-COMP:11604"/>
        <dbReference type="ChEBI" id="CHEBI:15377"/>
        <dbReference type="ChEBI" id="CHEBI:29999"/>
        <dbReference type="ChEBI" id="CHEBI:43474"/>
        <dbReference type="ChEBI" id="CHEBI:83421"/>
        <dbReference type="EC" id="3.1.3.16"/>
    </reaction>
</comment>
<dbReference type="GO" id="GO:0046872">
    <property type="term" value="F:metal ion binding"/>
    <property type="evidence" value="ECO:0007669"/>
    <property type="project" value="UniProtKB-UniRule"/>
</dbReference>
<feature type="region of interest" description="Disordered" evidence="2">
    <location>
        <begin position="341"/>
        <end position="365"/>
    </location>
</feature>
<dbReference type="InterPro" id="IPR039123">
    <property type="entry name" value="PPTC7"/>
</dbReference>
<dbReference type="PANTHER" id="PTHR12320">
    <property type="entry name" value="PROTEIN PHOSPHATASE 2C"/>
    <property type="match status" value="1"/>
</dbReference>
<dbReference type="OrthoDB" id="60843at2759"/>
<evidence type="ECO:0000313" key="5">
    <source>
        <dbReference type="EMBL" id="KAJ2750237.1"/>
    </source>
</evidence>
<dbReference type="Pfam" id="PF02020">
    <property type="entry name" value="W2"/>
    <property type="match status" value="1"/>
</dbReference>
<sequence>MRANQWDEHLAVVLVWDGIIGAVDWALRAEQIETQALNQVKRYAPVLEVLTTEPKSEIALIKHIQRYVYDDPKLTKSFGRMVFELYSADVLSDSAIIFWAAKGARPEGKAIFLKQTETLVKKLEALEGEDDDDEAGGPAGGIAVLASAWISKHAAAKYVQDYVRRVQAETKNGDSATREPIAFAPPIQVQVLDVAEGSAYESLDAINGGEDSLFHARIKQNLVYGVADGVGGWNESGIDPSIFSRTLTAYSADAAQRTFLLHDSDEADPKDIMRRAFAGMRFDAVPAYGSATELVMSLSLATGRLRTAQLGDSTYVVLDNQQRAKFVAAEQQHRFNMPYQLTIPPVDESGRKSDKKDEESAQFFRPRLLTQDEGSAVAKETRRLVDEDDFADLSAVGFDTPAEAREDTHTLAHNEVVVAATDGLFDNVRVEEVERLTERFMQAIGSDQKRSAKSNGHGTADLFGGLAYSVAAQAVANYIQNDLRSPFAERAKLAGYNFSGGKPDDVTVMLAWVRETARVHAEEQIREMQPKL</sequence>
<keyword evidence="1" id="KW-0378">Hydrolase</keyword>
<keyword evidence="1" id="KW-0464">Manganese</keyword>
<dbReference type="SMART" id="SM00515">
    <property type="entry name" value="eIF5C"/>
    <property type="match status" value="1"/>
</dbReference>